<proteinExistence type="predicted"/>
<keyword evidence="1" id="KW-0175">Coiled coil</keyword>
<evidence type="ECO:0000256" key="1">
    <source>
        <dbReference type="SAM" id="Coils"/>
    </source>
</evidence>
<feature type="coiled-coil region" evidence="1">
    <location>
        <begin position="114"/>
        <end position="190"/>
    </location>
</feature>
<gene>
    <name evidence="2" type="ORF">F7725_001218</name>
</gene>
<dbReference type="Gene3D" id="4.10.270.10">
    <property type="entry name" value="Myosin, subunit A"/>
    <property type="match status" value="1"/>
</dbReference>
<dbReference type="Gene3D" id="1.20.5.340">
    <property type="match status" value="1"/>
</dbReference>
<dbReference type="OrthoDB" id="312459at2759"/>
<dbReference type="InterPro" id="IPR014751">
    <property type="entry name" value="XRCC4-like_C"/>
</dbReference>
<dbReference type="SUPFAM" id="SSF90257">
    <property type="entry name" value="Myosin rod fragments"/>
    <property type="match status" value="1"/>
</dbReference>
<sequence>MLKANTRKGELLPSKRFHSSTKDAVLVIQFNLRAFFSVRTWPWMMLFYKLRPMLRSAQVEKELAVLKEAYNKLKEAFDRSEIKRVEAEERQVILVLEKDDLSLQLQATAAEKMCKVYEDQLNESRSRAEELQRQLTDVSTQKARAVTENAMISQLQRSKAGACQNAEDLKRQLEEQSKKLVVKLQNTEEAVESSHAKCSSLEKSKLSMQTEIEDLVVELERTNSAALALDKKQRNFDKMELQQIRSDIERKIAEKDEEIDNLRY</sequence>
<feature type="coiled-coil region" evidence="1">
    <location>
        <begin position="56"/>
        <end position="90"/>
    </location>
</feature>
<evidence type="ECO:0000313" key="3">
    <source>
        <dbReference type="Proteomes" id="UP000518266"/>
    </source>
</evidence>
<reference evidence="2 3" key="1">
    <citation type="submission" date="2020-03" db="EMBL/GenBank/DDBJ databases">
        <title>Dissostichus mawsoni Genome sequencing and assembly.</title>
        <authorList>
            <person name="Park H."/>
        </authorList>
    </citation>
    <scope>NUCLEOTIDE SEQUENCE [LARGE SCALE GENOMIC DNA]</scope>
    <source>
        <strain evidence="2">DM0001</strain>
        <tissue evidence="2">Muscle</tissue>
    </source>
</reference>
<accession>A0A7J5ZH60</accession>
<organism evidence="2 3">
    <name type="scientific">Dissostichus mawsoni</name>
    <name type="common">Antarctic cod</name>
    <dbReference type="NCBI Taxonomy" id="36200"/>
    <lineage>
        <taxon>Eukaryota</taxon>
        <taxon>Metazoa</taxon>
        <taxon>Chordata</taxon>
        <taxon>Craniata</taxon>
        <taxon>Vertebrata</taxon>
        <taxon>Euteleostomi</taxon>
        <taxon>Actinopterygii</taxon>
        <taxon>Neopterygii</taxon>
        <taxon>Teleostei</taxon>
        <taxon>Neoteleostei</taxon>
        <taxon>Acanthomorphata</taxon>
        <taxon>Eupercaria</taxon>
        <taxon>Perciformes</taxon>
        <taxon>Notothenioidei</taxon>
        <taxon>Nototheniidae</taxon>
        <taxon>Dissostichus</taxon>
    </lineage>
</organism>
<evidence type="ECO:0000313" key="2">
    <source>
        <dbReference type="EMBL" id="KAF3860963.1"/>
    </source>
</evidence>
<dbReference type="Proteomes" id="UP000518266">
    <property type="component" value="Unassembled WGS sequence"/>
</dbReference>
<name>A0A7J5ZH60_DISMA</name>
<protein>
    <submittedName>
        <fullName evidence="2">Uncharacterized protein</fullName>
    </submittedName>
</protein>
<dbReference type="AlphaFoldDB" id="A0A7J5ZH60"/>
<dbReference type="Gene3D" id="1.20.5.370">
    <property type="match status" value="1"/>
</dbReference>
<dbReference type="EMBL" id="JAAKFY010000002">
    <property type="protein sequence ID" value="KAF3860963.1"/>
    <property type="molecule type" value="Genomic_DNA"/>
</dbReference>
<comment type="caution">
    <text evidence="2">The sequence shown here is derived from an EMBL/GenBank/DDBJ whole genome shotgun (WGS) entry which is preliminary data.</text>
</comment>
<keyword evidence="3" id="KW-1185">Reference proteome</keyword>